<keyword evidence="1" id="KW-0812">Transmembrane</keyword>
<organism evidence="2 3">
    <name type="scientific">Oceanobacillus caeni</name>
    <dbReference type="NCBI Taxonomy" id="405946"/>
    <lineage>
        <taxon>Bacteria</taxon>
        <taxon>Bacillati</taxon>
        <taxon>Bacillota</taxon>
        <taxon>Bacilli</taxon>
        <taxon>Bacillales</taxon>
        <taxon>Bacillaceae</taxon>
        <taxon>Oceanobacillus</taxon>
    </lineage>
</organism>
<evidence type="ECO:0000256" key="1">
    <source>
        <dbReference type="SAM" id="Phobius"/>
    </source>
</evidence>
<dbReference type="Proteomes" id="UP000037854">
    <property type="component" value="Unassembled WGS sequence"/>
</dbReference>
<feature type="transmembrane region" description="Helical" evidence="1">
    <location>
        <begin position="81"/>
        <end position="105"/>
    </location>
</feature>
<keyword evidence="1" id="KW-1133">Transmembrane helix</keyword>
<evidence type="ECO:0000313" key="2">
    <source>
        <dbReference type="EMBL" id="KPH77623.1"/>
    </source>
</evidence>
<dbReference type="EMBL" id="LGTK01000006">
    <property type="protein sequence ID" value="KPH77623.1"/>
    <property type="molecule type" value="Genomic_DNA"/>
</dbReference>
<accession>A0ABR5MMB7</accession>
<dbReference type="RefSeq" id="WP_060667834.1">
    <property type="nucleotide sequence ID" value="NZ_LGTK01000006.1"/>
</dbReference>
<feature type="transmembrane region" description="Helical" evidence="1">
    <location>
        <begin position="28"/>
        <end position="45"/>
    </location>
</feature>
<proteinExistence type="predicted"/>
<gene>
    <name evidence="2" type="ORF">AFL42_03250</name>
</gene>
<sequence length="108" mass="12084">MVWIILLAILIVSYYFIIKSNSKITEKYFSLLSLVFAALTILPILSESFSFILKLSFFLPFVFGVLGIVLGWLGIKGDLRISLIGLNVLALGFYLIVFLMATVGFQEP</sequence>
<keyword evidence="3" id="KW-1185">Reference proteome</keyword>
<protein>
    <submittedName>
        <fullName evidence="2">Uncharacterized protein</fullName>
    </submittedName>
</protein>
<comment type="caution">
    <text evidence="2">The sequence shown here is derived from an EMBL/GenBank/DDBJ whole genome shotgun (WGS) entry which is preliminary data.</text>
</comment>
<name>A0ABR5MMB7_9BACI</name>
<keyword evidence="1" id="KW-0472">Membrane</keyword>
<reference evidence="2 3" key="1">
    <citation type="submission" date="2015-07" db="EMBL/GenBank/DDBJ databases">
        <title>High-quality draft genome sequence of Oceanobacillus caeni HM6, a bacillus isolated from a human feces.</title>
        <authorList>
            <person name="Kumar J."/>
            <person name="Verma M.K."/>
            <person name="Pandey R."/>
            <person name="Bhambi M."/>
            <person name="Chauhan N."/>
        </authorList>
    </citation>
    <scope>NUCLEOTIDE SEQUENCE [LARGE SCALE GENOMIC DNA]</scope>
    <source>
        <strain evidence="2 3">HM6</strain>
    </source>
</reference>
<feature type="transmembrane region" description="Helical" evidence="1">
    <location>
        <begin position="57"/>
        <end position="75"/>
    </location>
</feature>
<evidence type="ECO:0000313" key="3">
    <source>
        <dbReference type="Proteomes" id="UP000037854"/>
    </source>
</evidence>